<evidence type="ECO:0000256" key="1">
    <source>
        <dbReference type="SAM" id="Phobius"/>
    </source>
</evidence>
<evidence type="ECO:0000313" key="2">
    <source>
        <dbReference type="EMBL" id="MBP2184509.1"/>
    </source>
</evidence>
<gene>
    <name evidence="2" type="ORF">JOM49_006035</name>
</gene>
<dbReference type="RefSeq" id="WP_209667515.1">
    <property type="nucleotide sequence ID" value="NZ_JAGGMS010000001.1"/>
</dbReference>
<protein>
    <submittedName>
        <fullName evidence="2">Uncharacterized protein</fullName>
    </submittedName>
</protein>
<keyword evidence="1" id="KW-0472">Membrane</keyword>
<dbReference type="Proteomes" id="UP000741013">
    <property type="component" value="Unassembled WGS sequence"/>
</dbReference>
<name>A0ABS4Q052_9PSEU</name>
<accession>A0ABS4Q052</accession>
<feature type="transmembrane region" description="Helical" evidence="1">
    <location>
        <begin position="38"/>
        <end position="61"/>
    </location>
</feature>
<comment type="caution">
    <text evidence="2">The sequence shown here is derived from an EMBL/GenBank/DDBJ whole genome shotgun (WGS) entry which is preliminary data.</text>
</comment>
<organism evidence="2 3">
    <name type="scientific">Amycolatopsis magusensis</name>
    <dbReference type="NCBI Taxonomy" id="882444"/>
    <lineage>
        <taxon>Bacteria</taxon>
        <taxon>Bacillati</taxon>
        <taxon>Actinomycetota</taxon>
        <taxon>Actinomycetes</taxon>
        <taxon>Pseudonocardiales</taxon>
        <taxon>Pseudonocardiaceae</taxon>
        <taxon>Amycolatopsis</taxon>
    </lineage>
</organism>
<dbReference type="EMBL" id="JAGGMS010000001">
    <property type="protein sequence ID" value="MBP2184509.1"/>
    <property type="molecule type" value="Genomic_DNA"/>
</dbReference>
<sequence>MSEHELKLKLIELAEVPAPPITVDVERARRDGKRRRRVRTYAVIAGCVTAVVAGGVVAVSVPGGPTPEHRVAGPAPAPALPPVDPAVHPLVAKADFGWLPDGIFGVEYRVGEYGTSSLAIGRGENPAMIWLTVHDQEPPLDRTRQIGPGATRVPVRIAGRDGYWVSRSAADPLNGGDSYLRWPVGDGRWLEVHAYYLDVRDPEQALLRVAEGVTVGERPVAVPIRISALPENFKLADGALVRRPDRGGGPWELDLRYSVHGANVHLKVTTIGGRPPKAEDPVCTEDKGLVACVTVDRPVAADLGAIGGAEGLLDRLTLLGPDESAWSTKMIG</sequence>
<keyword evidence="1" id="KW-1133">Transmembrane helix</keyword>
<proteinExistence type="predicted"/>
<evidence type="ECO:0000313" key="3">
    <source>
        <dbReference type="Proteomes" id="UP000741013"/>
    </source>
</evidence>
<reference evidence="2 3" key="1">
    <citation type="submission" date="2021-03" db="EMBL/GenBank/DDBJ databases">
        <title>Sequencing the genomes of 1000 actinobacteria strains.</title>
        <authorList>
            <person name="Klenk H.-P."/>
        </authorList>
    </citation>
    <scope>NUCLEOTIDE SEQUENCE [LARGE SCALE GENOMIC DNA]</scope>
    <source>
        <strain evidence="2 3">DSM 45510</strain>
    </source>
</reference>
<keyword evidence="3" id="KW-1185">Reference proteome</keyword>
<keyword evidence="1" id="KW-0812">Transmembrane</keyword>